<name>A0A2M4C949_9DIPT</name>
<dbReference type="EMBL" id="GGFJ01012721">
    <property type="protein sequence ID" value="MBW61862.1"/>
    <property type="molecule type" value="Transcribed_RNA"/>
</dbReference>
<accession>A0A2M4C949</accession>
<reference evidence="1" key="1">
    <citation type="submission" date="2018-01" db="EMBL/GenBank/DDBJ databases">
        <title>An insight into the sialome of Amazonian anophelines.</title>
        <authorList>
            <person name="Ribeiro J.M."/>
            <person name="Scarpassa V."/>
            <person name="Calvo E."/>
        </authorList>
    </citation>
    <scope>NUCLEOTIDE SEQUENCE</scope>
    <source>
        <tissue evidence="1">Salivary glands</tissue>
    </source>
</reference>
<proteinExistence type="predicted"/>
<sequence length="96" mass="10903">MQQLTMRPGRPFFSFLGALDSVAARPKPNSHLRSVHDLNFQLVIVQRRASTKGATFHCHCAAQVNPQKKWTHKKTQTRAKLGLVQIKLKIKTKSKN</sequence>
<dbReference type="AlphaFoldDB" id="A0A2M4C949"/>
<organism evidence="1">
    <name type="scientific">Anopheles marajoara</name>
    <dbReference type="NCBI Taxonomy" id="58244"/>
    <lineage>
        <taxon>Eukaryota</taxon>
        <taxon>Metazoa</taxon>
        <taxon>Ecdysozoa</taxon>
        <taxon>Arthropoda</taxon>
        <taxon>Hexapoda</taxon>
        <taxon>Insecta</taxon>
        <taxon>Pterygota</taxon>
        <taxon>Neoptera</taxon>
        <taxon>Endopterygota</taxon>
        <taxon>Diptera</taxon>
        <taxon>Nematocera</taxon>
        <taxon>Culicoidea</taxon>
        <taxon>Culicidae</taxon>
        <taxon>Anophelinae</taxon>
        <taxon>Anopheles</taxon>
    </lineage>
</organism>
<protein>
    <submittedName>
        <fullName evidence="1">Putative secreted protein</fullName>
    </submittedName>
</protein>
<evidence type="ECO:0000313" key="1">
    <source>
        <dbReference type="EMBL" id="MBW61862.1"/>
    </source>
</evidence>